<name>U1PQ45_9ACTO</name>
<dbReference type="EMBL" id="AWSD01000204">
    <property type="protein sequence ID" value="ERH18255.1"/>
    <property type="molecule type" value="Genomic_DNA"/>
</dbReference>
<evidence type="ECO:0000313" key="1">
    <source>
        <dbReference type="EMBL" id="ERH18255.1"/>
    </source>
</evidence>
<organism evidence="1 2">
    <name type="scientific">Actinomyces johnsonii F0510</name>
    <dbReference type="NCBI Taxonomy" id="1227262"/>
    <lineage>
        <taxon>Bacteria</taxon>
        <taxon>Bacillati</taxon>
        <taxon>Actinomycetota</taxon>
        <taxon>Actinomycetes</taxon>
        <taxon>Actinomycetales</taxon>
        <taxon>Actinomycetaceae</taxon>
        <taxon>Actinomyces</taxon>
    </lineage>
</organism>
<dbReference type="HOGENOM" id="CLU_2802727_0_0_11"/>
<sequence>MVPGDRRRCQCHVRCLRCAAVAARLRVVPPGDPLRPAAGPGLAVGARCRGAYSSAVTVTAIPAMVCE</sequence>
<accession>U1PQ45</accession>
<dbReference type="AlphaFoldDB" id="U1PQ45"/>
<reference evidence="1 2" key="1">
    <citation type="submission" date="2013-06" db="EMBL/GenBank/DDBJ databases">
        <authorList>
            <person name="Weinstock G."/>
            <person name="Sodergren E."/>
            <person name="Lobos E.A."/>
            <person name="Fulton L."/>
            <person name="Fulton R."/>
            <person name="Courtney L."/>
            <person name="Fronick C."/>
            <person name="O'Laughlin M."/>
            <person name="Godfrey J."/>
            <person name="Wilson R.M."/>
            <person name="Miner T."/>
            <person name="Farmer C."/>
            <person name="Delehaunty K."/>
            <person name="Cordes M."/>
            <person name="Minx P."/>
            <person name="Tomlinson C."/>
            <person name="Chen J."/>
            <person name="Wollam A."/>
            <person name="Pepin K.H."/>
            <person name="Bhonagiri V."/>
            <person name="Zhang X."/>
            <person name="Warren W."/>
            <person name="Mitreva M."/>
            <person name="Mardis E.R."/>
            <person name="Wilson R.K."/>
        </authorList>
    </citation>
    <scope>NUCLEOTIDE SEQUENCE [LARGE SCALE GENOMIC DNA]</scope>
    <source>
        <strain evidence="1 2">F0510</strain>
    </source>
</reference>
<comment type="caution">
    <text evidence="1">The sequence shown here is derived from an EMBL/GenBank/DDBJ whole genome shotgun (WGS) entry which is preliminary data.</text>
</comment>
<dbReference type="Proteomes" id="UP000016498">
    <property type="component" value="Unassembled WGS sequence"/>
</dbReference>
<gene>
    <name evidence="1" type="ORF">HMPREF1549_01901</name>
</gene>
<evidence type="ECO:0000313" key="2">
    <source>
        <dbReference type="Proteomes" id="UP000016498"/>
    </source>
</evidence>
<proteinExistence type="predicted"/>
<protein>
    <submittedName>
        <fullName evidence="1">Uncharacterized protein</fullName>
    </submittedName>
</protein>